<proteinExistence type="predicted"/>
<protein>
    <submittedName>
        <fullName evidence="1">Uncharacterized protein</fullName>
    </submittedName>
</protein>
<sequence>MCNITLMREQSNRRTKWMKITVSSPSKMSASGQILHTKIL</sequence>
<organism evidence="1">
    <name type="scientific">Rhizophora mucronata</name>
    <name type="common">Asiatic mangrove</name>
    <dbReference type="NCBI Taxonomy" id="61149"/>
    <lineage>
        <taxon>Eukaryota</taxon>
        <taxon>Viridiplantae</taxon>
        <taxon>Streptophyta</taxon>
        <taxon>Embryophyta</taxon>
        <taxon>Tracheophyta</taxon>
        <taxon>Spermatophyta</taxon>
        <taxon>Magnoliopsida</taxon>
        <taxon>eudicotyledons</taxon>
        <taxon>Gunneridae</taxon>
        <taxon>Pentapetalae</taxon>
        <taxon>rosids</taxon>
        <taxon>fabids</taxon>
        <taxon>Malpighiales</taxon>
        <taxon>Rhizophoraceae</taxon>
        <taxon>Rhizophora</taxon>
    </lineage>
</organism>
<reference evidence="1" key="1">
    <citation type="submission" date="2018-02" db="EMBL/GenBank/DDBJ databases">
        <title>Rhizophora mucronata_Transcriptome.</title>
        <authorList>
            <person name="Meera S.P."/>
            <person name="Sreeshan A."/>
            <person name="Augustine A."/>
        </authorList>
    </citation>
    <scope>NUCLEOTIDE SEQUENCE</scope>
    <source>
        <tissue evidence="1">Leaf</tissue>
    </source>
</reference>
<accession>A0A2P2IYP0</accession>
<dbReference type="AlphaFoldDB" id="A0A2P2IYP0"/>
<name>A0A2P2IYP0_RHIMU</name>
<dbReference type="EMBL" id="GGEC01005861">
    <property type="protein sequence ID" value="MBW86344.1"/>
    <property type="molecule type" value="Transcribed_RNA"/>
</dbReference>
<evidence type="ECO:0000313" key="1">
    <source>
        <dbReference type="EMBL" id="MBW86344.1"/>
    </source>
</evidence>